<gene>
    <name evidence="2" type="ORF">IHE44_0005505</name>
    <name evidence="1" type="ORF">IHE44_002184</name>
</gene>
<evidence type="ECO:0000313" key="3">
    <source>
        <dbReference type="Proteomes" id="UP000618051"/>
    </source>
</evidence>
<reference evidence="1" key="1">
    <citation type="submission" date="2020-10" db="EMBL/GenBank/DDBJ databases">
        <title>Feather gene expression reveals the developmental basis of iridescence in African starlings.</title>
        <authorList>
            <person name="Rubenstein D.R."/>
        </authorList>
    </citation>
    <scope>NUCLEOTIDE SEQUENCE</scope>
    <source>
        <strain evidence="1">SS15</strain>
        <tissue evidence="1">Liver</tissue>
    </source>
</reference>
<dbReference type="EMBL" id="JADDUC010000128">
    <property type="protein sequence ID" value="KAG0117777.1"/>
    <property type="molecule type" value="Genomic_DNA"/>
</dbReference>
<proteinExistence type="predicted"/>
<name>A0A835NLH7_9PASS</name>
<keyword evidence="3" id="KW-1185">Reference proteome</keyword>
<sequence length="71" mass="7635">MNNTTYLLFCPTEVVCKRNCGSASVESPSDKCINTAAATCREEGRETPALPVPPGAQCEVILKLQLQLLPI</sequence>
<organism evidence="1">
    <name type="scientific">Lamprotornis superbus</name>
    <dbReference type="NCBI Taxonomy" id="245042"/>
    <lineage>
        <taxon>Eukaryota</taxon>
        <taxon>Metazoa</taxon>
        <taxon>Chordata</taxon>
        <taxon>Craniata</taxon>
        <taxon>Vertebrata</taxon>
        <taxon>Euteleostomi</taxon>
        <taxon>Archelosauria</taxon>
        <taxon>Archosauria</taxon>
        <taxon>Dinosauria</taxon>
        <taxon>Saurischia</taxon>
        <taxon>Theropoda</taxon>
        <taxon>Coelurosauria</taxon>
        <taxon>Aves</taxon>
        <taxon>Neognathae</taxon>
        <taxon>Neoaves</taxon>
        <taxon>Telluraves</taxon>
        <taxon>Australaves</taxon>
        <taxon>Passeriformes</taxon>
        <taxon>Sturnidae</taxon>
        <taxon>Lamprotornis</taxon>
    </lineage>
</organism>
<protein>
    <submittedName>
        <fullName evidence="1">Uncharacterized protein</fullName>
    </submittedName>
</protein>
<reference evidence="2 3" key="2">
    <citation type="journal article" date="2021" name="J. Hered.">
        <title>Feather Gene Expression Elucidates the Developmental Basis of Plumage Iridescence in African Starlings.</title>
        <authorList>
            <person name="Rubenstein D.R."/>
            <person name="Corvelo A."/>
            <person name="MacManes M.D."/>
            <person name="Maia R."/>
            <person name="Narzisi G."/>
            <person name="Rousaki A."/>
            <person name="Vandenabeele P."/>
            <person name="Shawkey M.D."/>
            <person name="Solomon J."/>
        </authorList>
    </citation>
    <scope>NUCLEOTIDE SEQUENCE [LARGE SCALE GENOMIC DNA]</scope>
    <source>
        <strain evidence="2">SS15</strain>
    </source>
</reference>
<dbReference type="EMBL" id="JADDUC020000002">
    <property type="protein sequence ID" value="KAI1241993.1"/>
    <property type="molecule type" value="Genomic_DNA"/>
</dbReference>
<dbReference type="Proteomes" id="UP000618051">
    <property type="component" value="Unassembled WGS sequence"/>
</dbReference>
<comment type="caution">
    <text evidence="1">The sequence shown here is derived from an EMBL/GenBank/DDBJ whole genome shotgun (WGS) entry which is preliminary data.</text>
</comment>
<accession>A0A835NLH7</accession>
<dbReference type="AlphaFoldDB" id="A0A835NLH7"/>
<evidence type="ECO:0000313" key="1">
    <source>
        <dbReference type="EMBL" id="KAG0117777.1"/>
    </source>
</evidence>
<evidence type="ECO:0000313" key="2">
    <source>
        <dbReference type="EMBL" id="KAI1241993.1"/>
    </source>
</evidence>
<reference evidence="2" key="3">
    <citation type="submission" date="2022-01" db="EMBL/GenBank/DDBJ databases">
        <authorList>
            <person name="Rubenstein D.R."/>
        </authorList>
    </citation>
    <scope>NUCLEOTIDE SEQUENCE</scope>
    <source>
        <strain evidence="2">SS15</strain>
        <tissue evidence="2">Liver</tissue>
    </source>
</reference>